<evidence type="ECO:0000313" key="11">
    <source>
        <dbReference type="Proteomes" id="UP000221168"/>
    </source>
</evidence>
<dbReference type="InterPro" id="IPR031905">
    <property type="entry name" value="Flotillin_C"/>
</dbReference>
<feature type="domain" description="Band 7" evidence="9">
    <location>
        <begin position="25"/>
        <end position="194"/>
    </location>
</feature>
<feature type="compositionally biased region" description="Gly residues" evidence="7">
    <location>
        <begin position="473"/>
        <end position="490"/>
    </location>
</feature>
<comment type="subcellular location">
    <subcellularLocation>
        <location evidence="2">Cell membrane</location>
    </subcellularLocation>
    <subcellularLocation>
        <location evidence="1">Membrane</location>
        <topology evidence="1">Single-pass membrane protein</topology>
    </subcellularLocation>
</comment>
<dbReference type="AlphaFoldDB" id="A0A2G1QK22"/>
<dbReference type="InterPro" id="IPR036013">
    <property type="entry name" value="Band_7/SPFH_dom_sf"/>
</dbReference>
<evidence type="ECO:0000256" key="5">
    <source>
        <dbReference type="ARBA" id="ARBA00023136"/>
    </source>
</evidence>
<keyword evidence="11" id="KW-1185">Reference proteome</keyword>
<keyword evidence="4" id="KW-1003">Cell membrane</keyword>
<evidence type="ECO:0000313" key="10">
    <source>
        <dbReference type="EMBL" id="PHP65800.1"/>
    </source>
</evidence>
<dbReference type="SMART" id="SM00244">
    <property type="entry name" value="PHB"/>
    <property type="match status" value="1"/>
</dbReference>
<evidence type="ECO:0000259" key="9">
    <source>
        <dbReference type="SMART" id="SM00244"/>
    </source>
</evidence>
<dbReference type="Pfam" id="PF15975">
    <property type="entry name" value="Flot"/>
    <property type="match status" value="1"/>
</dbReference>
<dbReference type="PANTHER" id="PTHR13806">
    <property type="entry name" value="FLOTILLIN-RELATED"/>
    <property type="match status" value="1"/>
</dbReference>
<evidence type="ECO:0000256" key="6">
    <source>
        <dbReference type="SAM" id="Coils"/>
    </source>
</evidence>
<dbReference type="EMBL" id="PDVP01000012">
    <property type="protein sequence ID" value="PHP65800.1"/>
    <property type="molecule type" value="Genomic_DNA"/>
</dbReference>
<keyword evidence="5 8" id="KW-0472">Membrane</keyword>
<feature type="region of interest" description="Disordered" evidence="7">
    <location>
        <begin position="543"/>
        <end position="568"/>
    </location>
</feature>
<dbReference type="InterPro" id="IPR027705">
    <property type="entry name" value="Flotillin_fam"/>
</dbReference>
<evidence type="ECO:0000256" key="3">
    <source>
        <dbReference type="ARBA" id="ARBA00007161"/>
    </source>
</evidence>
<comment type="similarity">
    <text evidence="3">Belongs to the band 7/mec-2 family. Flotillin subfamily.</text>
</comment>
<keyword evidence="8" id="KW-0812">Transmembrane</keyword>
<protein>
    <submittedName>
        <fullName evidence="10">Flotillin</fullName>
    </submittedName>
</protein>
<dbReference type="OrthoDB" id="9815577at2"/>
<proteinExistence type="inferred from homology"/>
<feature type="coiled-coil region" evidence="6">
    <location>
        <begin position="228"/>
        <end position="392"/>
    </location>
</feature>
<feature type="transmembrane region" description="Helical" evidence="8">
    <location>
        <begin position="6"/>
        <end position="28"/>
    </location>
</feature>
<reference evidence="10 11" key="1">
    <citation type="submission" date="2017-10" db="EMBL/GenBank/DDBJ databases">
        <title>Sedimentibacterium mangrovi gen. nov., sp. nov., a novel member of family Phyllobacteriacea isolated from mangrove sediment.</title>
        <authorList>
            <person name="Liao H."/>
            <person name="Tian Y."/>
        </authorList>
    </citation>
    <scope>NUCLEOTIDE SEQUENCE [LARGE SCALE GENOMIC DNA]</scope>
    <source>
        <strain evidence="10 11">X9-2-2</strain>
    </source>
</reference>
<sequence>MKGADFIAIIILAAIVIAVCAYLLHWLYRRSTKDISFVRTGFGGEKVVMGGGAFVLPILHDITEVNMNTLRLEILRAREKSLITKDRMRVELTVEFYVRVQPEVDAVATAARSLGNRTMHAEQLKDLIQGRFVDAMGGAAAKMTLEQIHEHRSDFVKEVRTEVAESLALDGLELESVSLTSLDQTDISLFDPSNTFDAEGLTILTEQIESRKKKRNDIEKDTMIAMRAKNLEAEKRSLEIQRDSEYARLAHEAEVAIQRAERKAEISNENARREREIEEIKLSERRAVESARISMEQEVERIEVKRREALQLEEQAREIAVSMKSKERSEAQALAEAARAKMIEAQEKVQTIRDTEIANRQKAIELLEAQKVAESEAARQKILAEAEKAAAKDRADADKIAVAALAERLAVEAEGKRKLNEAENLRSDASRRSGLHKALVENLPAIIRESVKPMEKIEGIKILHVDGMPGFSGTAGGAGGGTGGAGGEGTGPSDPNLADQVVSSALRYRSQAPFVDQLLNEIGLSADTVHRPHTLQDLSKIVYTDPSSVEGKAKKTPASGSAGKPPAK</sequence>
<dbReference type="RefSeq" id="WP_099307587.1">
    <property type="nucleotide sequence ID" value="NZ_PDVP01000012.1"/>
</dbReference>
<accession>A0A2G1QK22</accession>
<dbReference type="PANTHER" id="PTHR13806:SF31">
    <property type="entry name" value="FLOTILLIN-LIKE PROTEIN 1-RELATED"/>
    <property type="match status" value="1"/>
</dbReference>
<evidence type="ECO:0000256" key="7">
    <source>
        <dbReference type="SAM" id="MobiDB-lite"/>
    </source>
</evidence>
<name>A0A2G1QK22_9HYPH</name>
<dbReference type="SUPFAM" id="SSF117892">
    <property type="entry name" value="Band 7/SPFH domain"/>
    <property type="match status" value="1"/>
</dbReference>
<evidence type="ECO:0000256" key="4">
    <source>
        <dbReference type="ARBA" id="ARBA00022475"/>
    </source>
</evidence>
<dbReference type="CDD" id="cd03399">
    <property type="entry name" value="SPFH_flotillin"/>
    <property type="match status" value="1"/>
</dbReference>
<evidence type="ECO:0000256" key="1">
    <source>
        <dbReference type="ARBA" id="ARBA00004167"/>
    </source>
</evidence>
<keyword evidence="6" id="KW-0175">Coiled coil</keyword>
<gene>
    <name evidence="10" type="ORF">CSC94_17080</name>
</gene>
<evidence type="ECO:0000256" key="2">
    <source>
        <dbReference type="ARBA" id="ARBA00004236"/>
    </source>
</evidence>
<comment type="caution">
    <text evidence="10">The sequence shown here is derived from an EMBL/GenBank/DDBJ whole genome shotgun (WGS) entry which is preliminary data.</text>
</comment>
<feature type="region of interest" description="Disordered" evidence="7">
    <location>
        <begin position="473"/>
        <end position="498"/>
    </location>
</feature>
<dbReference type="Gene3D" id="3.30.479.30">
    <property type="entry name" value="Band 7 domain"/>
    <property type="match status" value="1"/>
</dbReference>
<dbReference type="Pfam" id="PF01145">
    <property type="entry name" value="Band_7"/>
    <property type="match status" value="1"/>
</dbReference>
<dbReference type="Proteomes" id="UP000221168">
    <property type="component" value="Unassembled WGS sequence"/>
</dbReference>
<dbReference type="InterPro" id="IPR001107">
    <property type="entry name" value="Band_7"/>
</dbReference>
<keyword evidence="8" id="KW-1133">Transmembrane helix</keyword>
<evidence type="ECO:0000256" key="8">
    <source>
        <dbReference type="SAM" id="Phobius"/>
    </source>
</evidence>
<organism evidence="10 11">
    <name type="scientific">Zhengella mangrovi</name>
    <dbReference type="NCBI Taxonomy" id="1982044"/>
    <lineage>
        <taxon>Bacteria</taxon>
        <taxon>Pseudomonadati</taxon>
        <taxon>Pseudomonadota</taxon>
        <taxon>Alphaproteobacteria</taxon>
        <taxon>Hyphomicrobiales</taxon>
        <taxon>Notoacmeibacteraceae</taxon>
        <taxon>Zhengella</taxon>
    </lineage>
</organism>
<dbReference type="GO" id="GO:0005886">
    <property type="term" value="C:plasma membrane"/>
    <property type="evidence" value="ECO:0007669"/>
    <property type="project" value="UniProtKB-SubCell"/>
</dbReference>